<keyword evidence="2 3" id="KW-0802">TPR repeat</keyword>
<dbReference type="RefSeq" id="WP_133593762.1">
    <property type="nucleotide sequence ID" value="NZ_CP037953.1"/>
</dbReference>
<dbReference type="InterPro" id="IPR011990">
    <property type="entry name" value="TPR-like_helical_dom_sf"/>
</dbReference>
<gene>
    <name evidence="4" type="ORF">EV696_1327</name>
</gene>
<dbReference type="Gene3D" id="3.40.50.300">
    <property type="entry name" value="P-loop containing nucleotide triphosphate hydrolases"/>
    <property type="match status" value="1"/>
</dbReference>
<dbReference type="OrthoDB" id="9815894at2"/>
<sequence>MYSRASMEQARSLLADQQLSAAQQLLYTQHPQRDADVMLRELLIGERRNEQAAQIATRLTMGSDAEALVSQAILAHFAGSLPAAVQCCEKALKMQPQLATAQNHLGRALHNMGRPEQALAAFKSAVAADKHYAEAWHNQGHVLRALGQLPDAISVFQRACELAPGYRSARLNLGISLFAMERGREALDCFEQLLSHDGDDVEALMNAGLSLHLLGRFDEAKKRYQQALALVPKHATAWYYYGVLLNELQETSAAMQALQKAIELNPQDVEAWIELAGVHEQSNELEKAEQAVRRAQTTGAQHPALLLEVAKLTRRKGQPGDAVKLLQRLDARQLPSRLAQQYFFELGSALDRDKQYEPAYRAFLQGNQLAANSQRRQSVDKEAFPALCQRIQNWLEHNQITASLSAPGELGEDLCFMIGFPRSGTTLLDTMLAVHPDVVSIEEQATLEWVIARLNAIGAGYPENLDTFSELQLDELRQLYRQRLASILPQRPYKLIVDKLPMRTIHAALIHRLFPKAKLLFSLRHPCDVVLSNFMQQYAVNEAFVHFDTLTDCSRTYDQVMRIWQTFVERYSPDMKYVRYEALVSDPQAALQQVCDFLGIEAQQSMLDRDARLNTRDRVRTNSYQQVAEPIYLRASGRWQHYRAHLLPHLPLLKPHVDYLGYEI</sequence>
<evidence type="ECO:0000256" key="2">
    <source>
        <dbReference type="ARBA" id="ARBA00022803"/>
    </source>
</evidence>
<dbReference type="InterPro" id="IPR027417">
    <property type="entry name" value="P-loop_NTPase"/>
</dbReference>
<dbReference type="PROSITE" id="PS50293">
    <property type="entry name" value="TPR_REGION"/>
    <property type="match status" value="2"/>
</dbReference>
<feature type="repeat" description="TPR" evidence="3">
    <location>
        <begin position="201"/>
        <end position="234"/>
    </location>
</feature>
<dbReference type="PANTHER" id="PTHR44943:SF8">
    <property type="entry name" value="TPR REPEAT-CONTAINING PROTEIN MJ0263"/>
    <property type="match status" value="1"/>
</dbReference>
<feature type="repeat" description="TPR" evidence="3">
    <location>
        <begin position="133"/>
        <end position="166"/>
    </location>
</feature>
<dbReference type="Gene3D" id="1.25.40.10">
    <property type="entry name" value="Tetratricopeptide repeat domain"/>
    <property type="match status" value="3"/>
</dbReference>
<dbReference type="InterPro" id="IPR019734">
    <property type="entry name" value="TPR_rpt"/>
</dbReference>
<dbReference type="PROSITE" id="PS50005">
    <property type="entry name" value="TPR"/>
    <property type="match status" value="4"/>
</dbReference>
<comment type="caution">
    <text evidence="4">The sequence shown here is derived from an EMBL/GenBank/DDBJ whole genome shotgun (WGS) entry which is preliminary data.</text>
</comment>
<organism evidence="4 5">
    <name type="scientific">Permianibacter aggregans</name>
    <dbReference type="NCBI Taxonomy" id="1510150"/>
    <lineage>
        <taxon>Bacteria</taxon>
        <taxon>Pseudomonadati</taxon>
        <taxon>Pseudomonadota</taxon>
        <taxon>Gammaproteobacteria</taxon>
        <taxon>Pseudomonadales</taxon>
        <taxon>Pseudomonadaceae</taxon>
        <taxon>Permianibacter</taxon>
    </lineage>
</organism>
<dbReference type="EMBL" id="SNYM01000032">
    <property type="protein sequence ID" value="TDQ43195.1"/>
    <property type="molecule type" value="Genomic_DNA"/>
</dbReference>
<feature type="repeat" description="TPR" evidence="3">
    <location>
        <begin position="99"/>
        <end position="132"/>
    </location>
</feature>
<dbReference type="PANTHER" id="PTHR44943">
    <property type="entry name" value="CELLULOSE SYNTHASE OPERON PROTEIN C"/>
    <property type="match status" value="1"/>
</dbReference>
<name>A0A4R6UED6_9GAMM</name>
<proteinExistence type="predicted"/>
<dbReference type="Proteomes" id="UP000295375">
    <property type="component" value="Unassembled WGS sequence"/>
</dbReference>
<evidence type="ECO:0000256" key="3">
    <source>
        <dbReference type="PROSITE-ProRule" id="PRU00339"/>
    </source>
</evidence>
<dbReference type="SUPFAM" id="SSF52540">
    <property type="entry name" value="P-loop containing nucleoside triphosphate hydrolases"/>
    <property type="match status" value="1"/>
</dbReference>
<keyword evidence="5" id="KW-1185">Reference proteome</keyword>
<dbReference type="AlphaFoldDB" id="A0A4R6UED6"/>
<feature type="repeat" description="TPR" evidence="3">
    <location>
        <begin position="235"/>
        <end position="268"/>
    </location>
</feature>
<dbReference type="Pfam" id="PF13432">
    <property type="entry name" value="TPR_16"/>
    <property type="match status" value="2"/>
</dbReference>
<evidence type="ECO:0000313" key="5">
    <source>
        <dbReference type="Proteomes" id="UP000295375"/>
    </source>
</evidence>
<keyword evidence="1" id="KW-0677">Repeat</keyword>
<dbReference type="Pfam" id="PF13469">
    <property type="entry name" value="Sulfotransfer_3"/>
    <property type="match status" value="1"/>
</dbReference>
<dbReference type="InterPro" id="IPR051685">
    <property type="entry name" value="Ycf3/AcsC/BcsC/TPR_MFPF"/>
</dbReference>
<dbReference type="SUPFAM" id="SSF48452">
    <property type="entry name" value="TPR-like"/>
    <property type="match status" value="1"/>
</dbReference>
<protein>
    <submittedName>
        <fullName evidence="4">Tfp pilus assembly protein PilF</fullName>
    </submittedName>
</protein>
<evidence type="ECO:0000313" key="4">
    <source>
        <dbReference type="EMBL" id="TDQ43195.1"/>
    </source>
</evidence>
<reference evidence="4 5" key="1">
    <citation type="submission" date="2019-03" db="EMBL/GenBank/DDBJ databases">
        <title>Genomic Encyclopedia of Type Strains, Phase IV (KMG-IV): sequencing the most valuable type-strain genomes for metagenomic binning, comparative biology and taxonomic classification.</title>
        <authorList>
            <person name="Goeker M."/>
        </authorList>
    </citation>
    <scope>NUCLEOTIDE SEQUENCE [LARGE SCALE GENOMIC DNA]</scope>
    <source>
        <strain evidence="4 5">DSM 103792</strain>
    </source>
</reference>
<evidence type="ECO:0000256" key="1">
    <source>
        <dbReference type="ARBA" id="ARBA00022737"/>
    </source>
</evidence>
<dbReference type="SMART" id="SM00028">
    <property type="entry name" value="TPR"/>
    <property type="match status" value="7"/>
</dbReference>
<accession>A0A4R6UED6</accession>